<accession>A0ABN6MXW1</accession>
<gene>
    <name evidence="1" type="ORF">AMOR_47790</name>
</gene>
<organism evidence="1 2">
    <name type="scientific">Anaeromyxobacter oryzae</name>
    <dbReference type="NCBI Taxonomy" id="2918170"/>
    <lineage>
        <taxon>Bacteria</taxon>
        <taxon>Pseudomonadati</taxon>
        <taxon>Myxococcota</taxon>
        <taxon>Myxococcia</taxon>
        <taxon>Myxococcales</taxon>
        <taxon>Cystobacterineae</taxon>
        <taxon>Anaeromyxobacteraceae</taxon>
        <taxon>Anaeromyxobacter</taxon>
    </lineage>
</organism>
<keyword evidence="2" id="KW-1185">Reference proteome</keyword>
<proteinExistence type="predicted"/>
<dbReference type="EMBL" id="AP025591">
    <property type="protein sequence ID" value="BDG05783.1"/>
    <property type="molecule type" value="Genomic_DNA"/>
</dbReference>
<evidence type="ECO:0000313" key="2">
    <source>
        <dbReference type="Proteomes" id="UP001162891"/>
    </source>
</evidence>
<evidence type="ECO:0000313" key="1">
    <source>
        <dbReference type="EMBL" id="BDG05783.1"/>
    </source>
</evidence>
<dbReference type="Proteomes" id="UP001162891">
    <property type="component" value="Chromosome"/>
</dbReference>
<dbReference type="RefSeq" id="WP_248354911.1">
    <property type="nucleotide sequence ID" value="NZ_AP025591.1"/>
</dbReference>
<protein>
    <submittedName>
        <fullName evidence="1">Uncharacterized protein</fullName>
    </submittedName>
</protein>
<reference evidence="2" key="1">
    <citation type="journal article" date="2022" name="Int. J. Syst. Evol. Microbiol.">
        <title>Anaeromyxobacter oryzae sp. nov., Anaeromyxobacter diazotrophicus sp. nov. and Anaeromyxobacter paludicola sp. nov., isolated from paddy soils.</title>
        <authorList>
            <person name="Itoh H."/>
            <person name="Xu Z."/>
            <person name="Mise K."/>
            <person name="Masuda Y."/>
            <person name="Ushijima N."/>
            <person name="Hayakawa C."/>
            <person name="Shiratori Y."/>
            <person name="Senoo K."/>
        </authorList>
    </citation>
    <scope>NUCLEOTIDE SEQUENCE [LARGE SCALE GENOMIC DNA]</scope>
    <source>
        <strain evidence="2">Red232</strain>
    </source>
</reference>
<sequence>MRLIDAFVSEVRRRLLGISAEEIRYTFEDVRGEIRALRAELKDELAIVRRELDSLPERQDRAKGPEIPVAEA</sequence>
<name>A0ABN6MXW1_9BACT</name>